<protein>
    <submittedName>
        <fullName evidence="1">Uncharacterized protein</fullName>
    </submittedName>
</protein>
<keyword evidence="2" id="KW-1185">Reference proteome</keyword>
<sequence length="61" mass="7101">MYCTDSSHVAPNEVHNYWLQAIAKNLIAEQSKLQRWRSLLFNARWFSSIASHTQVIAQRPS</sequence>
<dbReference type="EMBL" id="JYON01000009">
    <property type="protein sequence ID" value="KJH71861.1"/>
    <property type="molecule type" value="Genomic_DNA"/>
</dbReference>
<evidence type="ECO:0000313" key="2">
    <source>
        <dbReference type="Proteomes" id="UP000032452"/>
    </source>
</evidence>
<dbReference type="RefSeq" id="WP_045054670.1">
    <property type="nucleotide sequence ID" value="NZ_CAWMDP010000042.1"/>
</dbReference>
<gene>
    <name evidence="1" type="ORF">UH38_10820</name>
</gene>
<dbReference type="Proteomes" id="UP000032452">
    <property type="component" value="Unassembled WGS sequence"/>
</dbReference>
<evidence type="ECO:0000313" key="1">
    <source>
        <dbReference type="EMBL" id="KJH71861.1"/>
    </source>
</evidence>
<reference evidence="1 2" key="1">
    <citation type="submission" date="2015-02" db="EMBL/GenBank/DDBJ databases">
        <title>Draft genome of a novel marine cyanobacterium (Chroococcales) isolated from South Atlantic Ocean.</title>
        <authorList>
            <person name="Rigonato J."/>
            <person name="Alvarenga D.O."/>
            <person name="Branco L.H."/>
            <person name="Varani A.M."/>
            <person name="Brandini F.P."/>
            <person name="Fiore M.F."/>
        </authorList>
    </citation>
    <scope>NUCLEOTIDE SEQUENCE [LARGE SCALE GENOMIC DNA]</scope>
    <source>
        <strain evidence="1 2">CENA595</strain>
    </source>
</reference>
<accession>A0A0D8ZXC6</accession>
<dbReference type="STRING" id="1618023.UH38_10820"/>
<organism evidence="1 2">
    <name type="scientific">Aliterella atlantica CENA595</name>
    <dbReference type="NCBI Taxonomy" id="1618023"/>
    <lineage>
        <taxon>Bacteria</taxon>
        <taxon>Bacillati</taxon>
        <taxon>Cyanobacteriota</taxon>
        <taxon>Cyanophyceae</taxon>
        <taxon>Chroococcidiopsidales</taxon>
        <taxon>Aliterellaceae</taxon>
        <taxon>Aliterella</taxon>
    </lineage>
</organism>
<comment type="caution">
    <text evidence="1">The sequence shown here is derived from an EMBL/GenBank/DDBJ whole genome shotgun (WGS) entry which is preliminary data.</text>
</comment>
<proteinExistence type="predicted"/>
<dbReference type="AlphaFoldDB" id="A0A0D8ZXC6"/>
<name>A0A0D8ZXC6_9CYAN</name>